<keyword evidence="1" id="KW-0472">Membrane</keyword>
<dbReference type="InterPro" id="IPR024983">
    <property type="entry name" value="CHAT_dom"/>
</dbReference>
<dbReference type="PANTHER" id="PTHR10098:SF112">
    <property type="entry name" value="SLR0380 PROTEIN"/>
    <property type="match status" value="1"/>
</dbReference>
<feature type="domain" description="CHAT" evidence="2">
    <location>
        <begin position="639"/>
        <end position="915"/>
    </location>
</feature>
<gene>
    <name evidence="3" type="ORF">NG799_26045</name>
</gene>
<evidence type="ECO:0000313" key="4">
    <source>
        <dbReference type="Proteomes" id="UP001525890"/>
    </source>
</evidence>
<name>A0ABT2N0L5_9CYAN</name>
<keyword evidence="4" id="KW-1185">Reference proteome</keyword>
<proteinExistence type="predicted"/>
<dbReference type="InterPro" id="IPR011990">
    <property type="entry name" value="TPR-like_helical_dom_sf"/>
</dbReference>
<keyword evidence="1" id="KW-0812">Transmembrane</keyword>
<protein>
    <submittedName>
        <fullName evidence="3">CHAT domain-containing protein</fullName>
    </submittedName>
</protein>
<evidence type="ECO:0000313" key="3">
    <source>
        <dbReference type="EMBL" id="MCT7969780.1"/>
    </source>
</evidence>
<evidence type="ECO:0000259" key="2">
    <source>
        <dbReference type="Pfam" id="PF12770"/>
    </source>
</evidence>
<accession>A0ABT2N0L5</accession>
<dbReference type="Pfam" id="PF13424">
    <property type="entry name" value="TPR_12"/>
    <property type="match status" value="1"/>
</dbReference>
<dbReference type="PANTHER" id="PTHR10098">
    <property type="entry name" value="RAPSYN-RELATED"/>
    <property type="match status" value="1"/>
</dbReference>
<dbReference type="Pfam" id="PF12770">
    <property type="entry name" value="CHAT"/>
    <property type="match status" value="1"/>
</dbReference>
<comment type="caution">
    <text evidence="3">The sequence shown here is derived from an EMBL/GenBank/DDBJ whole genome shotgun (WGS) entry which is preliminary data.</text>
</comment>
<dbReference type="Proteomes" id="UP001525890">
    <property type="component" value="Unassembled WGS sequence"/>
</dbReference>
<dbReference type="SMART" id="SM00028">
    <property type="entry name" value="TPR"/>
    <property type="match status" value="7"/>
</dbReference>
<organism evidence="3 4">
    <name type="scientific">Laspinema palackyanum D2a</name>
    <dbReference type="NCBI Taxonomy" id="2953684"/>
    <lineage>
        <taxon>Bacteria</taxon>
        <taxon>Bacillati</taxon>
        <taxon>Cyanobacteriota</taxon>
        <taxon>Cyanophyceae</taxon>
        <taxon>Oscillatoriophycideae</taxon>
        <taxon>Oscillatoriales</taxon>
        <taxon>Laspinemataceae</taxon>
        <taxon>Laspinema</taxon>
        <taxon>Laspinema palackyanum</taxon>
    </lineage>
</organism>
<keyword evidence="1" id="KW-1133">Transmembrane helix</keyword>
<dbReference type="InterPro" id="IPR019734">
    <property type="entry name" value="TPR_rpt"/>
</dbReference>
<reference evidence="3 4" key="1">
    <citation type="journal article" date="2022" name="Front. Microbiol.">
        <title>High genomic differentiation and limited gene flow indicate recent cryptic speciation within the genus Laspinema (cyanobacteria).</title>
        <authorList>
            <person name="Stanojkovic A."/>
            <person name="Skoupy S."/>
            <person name="Skaloud P."/>
            <person name="Dvorak P."/>
        </authorList>
    </citation>
    <scope>NUCLEOTIDE SEQUENCE [LARGE SCALE GENOMIC DNA]</scope>
    <source>
        <strain evidence="3 4">D2a</strain>
    </source>
</reference>
<dbReference type="SUPFAM" id="SSF48452">
    <property type="entry name" value="TPR-like"/>
    <property type="match status" value="2"/>
</dbReference>
<dbReference type="Gene3D" id="1.25.40.10">
    <property type="entry name" value="Tetratricopeptide repeat domain"/>
    <property type="match status" value="3"/>
</dbReference>
<feature type="transmembrane region" description="Helical" evidence="1">
    <location>
        <begin position="31"/>
        <end position="53"/>
    </location>
</feature>
<evidence type="ECO:0000256" key="1">
    <source>
        <dbReference type="SAM" id="Phobius"/>
    </source>
</evidence>
<sequence>MKGMLTQLISRCRSRGNHWQSRIFTRRGYRLLLRGLAFVMALGFVTGVMPAIASVLHPLPSPVLTFTPVKENFGSRLPLSQLPAQPVEEQWETLLNQGRELFQGGRFAEAVRVWNRATEGYQQGGDRLNQALCLNYLTLAYQALGEWNRAEASLQESLSLLDSLGTPAHRSGNPVAQRIRAQALNSKGSLQLARGQPESALDSWKEAESLYQAQGDLTGVLGSQINQAQGMQTLGLYRRSRQLLEQVKQQLLSQPDSNLKITGLQNLGNALQVVGDLPEAQRVLSQSLAIARNLRSPGEISTTLLSLGNTARALEDSDQALTYYREAAATAIAPLTKLDALLNQLSLSVETQQWETARSLLNPITEQLATLPPSRSGVYGRVNFAFSALKMLEGVSANGEGNSTLSAPEIAQILATAVQEANALQDPRSQSYAIGELGHLYKRTGQFSDAQKLTQQALAIALSINAKEIAARWQWQLGRILTQTGETQSAIAAYSEAVRSLSLLRQDLVAIGQEVQFSFQERGEPIYRELISLLLSSNPTQDHLKQARETLEALQLAELENFFRQACLDIQPVQIDQVDAKAAAIYPIILPDRLEVILSIPGQPLRHYATELPQSEVEGTLERLLAALNPFFSDQERLRLSEQVYDWLIRPAEASLAEAQMQTLVFVLDGLLRNLPMAALYDGERYLVERYNIALTPGLQLLAPQAIAQNQLRALTVGLTEARQGFSALPGVARELDEISSHLPAQMILNQEFTADALKEEIQKSSFPVVHLATHGQFSSNPENTFILTYDQKVNVNQLQEILRSRETGRWGVTQSEIPPIELLVFSACQTATGDKRAALGLAGVAVRSGARSTLATLWSVKDESTSQLMADFYREFSLGQMNKAEALRRAQVALLQQPQYQHPFYWAPFILVGNWL</sequence>
<dbReference type="RefSeq" id="WP_368009227.1">
    <property type="nucleotide sequence ID" value="NZ_JAMXFF010000059.1"/>
</dbReference>
<dbReference type="EMBL" id="JAMXFF010000059">
    <property type="protein sequence ID" value="MCT7969780.1"/>
    <property type="molecule type" value="Genomic_DNA"/>
</dbReference>
<dbReference type="Pfam" id="PF13432">
    <property type="entry name" value="TPR_16"/>
    <property type="match status" value="1"/>
</dbReference>